<feature type="signal peptide" evidence="12">
    <location>
        <begin position="1"/>
        <end position="20"/>
    </location>
</feature>
<evidence type="ECO:0000256" key="6">
    <source>
        <dbReference type="ARBA" id="ARBA00023186"/>
    </source>
</evidence>
<dbReference type="GO" id="GO:0051301">
    <property type="term" value="P:cell division"/>
    <property type="evidence" value="ECO:0007669"/>
    <property type="project" value="UniProtKB-KW"/>
</dbReference>
<evidence type="ECO:0000256" key="9">
    <source>
        <dbReference type="ARBA" id="ARBA00024849"/>
    </source>
</evidence>
<evidence type="ECO:0000256" key="8">
    <source>
        <dbReference type="ARBA" id="ARBA00023306"/>
    </source>
</evidence>
<evidence type="ECO:0000256" key="7">
    <source>
        <dbReference type="ARBA" id="ARBA00023235"/>
    </source>
</evidence>
<dbReference type="InterPro" id="IPR001179">
    <property type="entry name" value="PPIase_FKBP_dom"/>
</dbReference>
<keyword evidence="7 10" id="KW-0413">Isomerase</keyword>
<dbReference type="OrthoDB" id="9767721at2"/>
<feature type="chain" id="PRO_5039625170" description="peptidylprolyl isomerase" evidence="12">
    <location>
        <begin position="21"/>
        <end position="420"/>
    </location>
</feature>
<dbReference type="GO" id="GO:0006457">
    <property type="term" value="P:protein folding"/>
    <property type="evidence" value="ECO:0007669"/>
    <property type="project" value="InterPro"/>
</dbReference>
<evidence type="ECO:0000256" key="3">
    <source>
        <dbReference type="ARBA" id="ARBA00005464"/>
    </source>
</evidence>
<dbReference type="InterPro" id="IPR046357">
    <property type="entry name" value="PPIase_dom_sf"/>
</dbReference>
<feature type="compositionally biased region" description="Basic and acidic residues" evidence="11">
    <location>
        <begin position="392"/>
        <end position="420"/>
    </location>
</feature>
<dbReference type="Gene3D" id="3.10.50.40">
    <property type="match status" value="1"/>
</dbReference>
<dbReference type="GO" id="GO:0003755">
    <property type="term" value="F:peptidyl-prolyl cis-trans isomerase activity"/>
    <property type="evidence" value="ECO:0007669"/>
    <property type="project" value="UniProtKB-KW"/>
</dbReference>
<evidence type="ECO:0000313" key="14">
    <source>
        <dbReference type="EMBL" id="SKA64457.1"/>
    </source>
</evidence>
<evidence type="ECO:0000256" key="10">
    <source>
        <dbReference type="PROSITE-ProRule" id="PRU00277"/>
    </source>
</evidence>
<keyword evidence="15" id="KW-1185">Reference proteome</keyword>
<keyword evidence="4" id="KW-0132">Cell division</keyword>
<comment type="similarity">
    <text evidence="3">Belongs to the FKBP-type PPIase family. Tig subfamily.</text>
</comment>
<dbReference type="FunFam" id="3.10.50.40:FF:000001">
    <property type="entry name" value="Trigger factor"/>
    <property type="match status" value="1"/>
</dbReference>
<comment type="subcellular location">
    <subcellularLocation>
        <location evidence="2">Cytoplasm</location>
    </subcellularLocation>
</comment>
<reference evidence="14 15" key="1">
    <citation type="submission" date="2017-02" db="EMBL/GenBank/DDBJ databases">
        <authorList>
            <person name="Peterson S.W."/>
        </authorList>
    </citation>
    <scope>NUCLEOTIDE SEQUENCE [LARGE SCALE GENOMIC DNA]</scope>
    <source>
        <strain evidence="14 15">ATCC 35992</strain>
    </source>
</reference>
<dbReference type="RefSeq" id="WP_078765844.1">
    <property type="nucleotide sequence ID" value="NZ_FUXZ01000005.1"/>
</dbReference>
<evidence type="ECO:0000313" key="15">
    <source>
        <dbReference type="Proteomes" id="UP000190814"/>
    </source>
</evidence>
<keyword evidence="6" id="KW-0143">Chaperone</keyword>
<evidence type="ECO:0000256" key="5">
    <source>
        <dbReference type="ARBA" id="ARBA00023110"/>
    </source>
</evidence>
<evidence type="ECO:0000259" key="13">
    <source>
        <dbReference type="PROSITE" id="PS50059"/>
    </source>
</evidence>
<dbReference type="InterPro" id="IPR027304">
    <property type="entry name" value="Trigger_fact/SurA_dom_sf"/>
</dbReference>
<dbReference type="EMBL" id="FUXZ01000005">
    <property type="protein sequence ID" value="SKA64457.1"/>
    <property type="molecule type" value="Genomic_DNA"/>
</dbReference>
<evidence type="ECO:0000256" key="1">
    <source>
        <dbReference type="ARBA" id="ARBA00000971"/>
    </source>
</evidence>
<dbReference type="GO" id="GO:0015031">
    <property type="term" value="P:protein transport"/>
    <property type="evidence" value="ECO:0007669"/>
    <property type="project" value="InterPro"/>
</dbReference>
<dbReference type="SUPFAM" id="SSF109998">
    <property type="entry name" value="Triger factor/SurA peptide-binding domain-like"/>
    <property type="match status" value="1"/>
</dbReference>
<comment type="catalytic activity">
    <reaction evidence="1 10">
        <text>[protein]-peptidylproline (omega=180) = [protein]-peptidylproline (omega=0)</text>
        <dbReference type="Rhea" id="RHEA:16237"/>
        <dbReference type="Rhea" id="RHEA-COMP:10747"/>
        <dbReference type="Rhea" id="RHEA-COMP:10748"/>
        <dbReference type="ChEBI" id="CHEBI:83833"/>
        <dbReference type="ChEBI" id="CHEBI:83834"/>
        <dbReference type="EC" id="5.2.1.8"/>
    </reaction>
</comment>
<evidence type="ECO:0000256" key="11">
    <source>
        <dbReference type="SAM" id="MobiDB-lite"/>
    </source>
</evidence>
<dbReference type="GO" id="GO:0005737">
    <property type="term" value="C:cytoplasm"/>
    <property type="evidence" value="ECO:0007669"/>
    <property type="project" value="UniProtKB-SubCell"/>
</dbReference>
<dbReference type="SUPFAM" id="SSF54534">
    <property type="entry name" value="FKBP-like"/>
    <property type="match status" value="1"/>
</dbReference>
<keyword evidence="12" id="KW-0732">Signal</keyword>
<organism evidence="14 15">
    <name type="scientific">Eubacterium uniforme</name>
    <dbReference type="NCBI Taxonomy" id="39495"/>
    <lineage>
        <taxon>Bacteria</taxon>
        <taxon>Bacillati</taxon>
        <taxon>Bacillota</taxon>
        <taxon>Clostridia</taxon>
        <taxon>Eubacteriales</taxon>
        <taxon>Eubacteriaceae</taxon>
        <taxon>Eubacterium</taxon>
    </lineage>
</organism>
<keyword evidence="8" id="KW-0131">Cell cycle</keyword>
<dbReference type="Proteomes" id="UP000190814">
    <property type="component" value="Unassembled WGS sequence"/>
</dbReference>
<protein>
    <recommendedName>
        <fullName evidence="10">peptidylprolyl isomerase</fullName>
        <ecNumber evidence="10">5.2.1.8</ecNumber>
    </recommendedName>
</protein>
<keyword evidence="5 10" id="KW-0697">Rotamase</keyword>
<dbReference type="InterPro" id="IPR037041">
    <property type="entry name" value="Trigger_fac_C_sf"/>
</dbReference>
<proteinExistence type="inferred from homology"/>
<evidence type="ECO:0000256" key="12">
    <source>
        <dbReference type="SAM" id="SignalP"/>
    </source>
</evidence>
<dbReference type="PROSITE" id="PS50059">
    <property type="entry name" value="FKBP_PPIASE"/>
    <property type="match status" value="1"/>
</dbReference>
<accession>A0A1T4VHM1</accession>
<dbReference type="PROSITE" id="PS51257">
    <property type="entry name" value="PROKAR_LIPOPROTEIN"/>
    <property type="match status" value="1"/>
</dbReference>
<name>A0A1T4VHM1_9FIRM</name>
<comment type="function">
    <text evidence="9">Involved in protein export. Acts as a chaperone by maintaining the newly synthesized protein in an open conformation. Functions as a peptidyl-prolyl cis-trans isomerase.</text>
</comment>
<dbReference type="STRING" id="39495.SAMN02745111_00969"/>
<gene>
    <name evidence="14" type="ORF">SAMN02745111_00969</name>
</gene>
<feature type="domain" description="PPIase FKBP-type" evidence="13">
    <location>
        <begin position="88"/>
        <end position="148"/>
    </location>
</feature>
<feature type="region of interest" description="Disordered" evidence="11">
    <location>
        <begin position="353"/>
        <end position="420"/>
    </location>
</feature>
<dbReference type="AlphaFoldDB" id="A0A1T4VHM1"/>
<evidence type="ECO:0000256" key="4">
    <source>
        <dbReference type="ARBA" id="ARBA00022618"/>
    </source>
</evidence>
<dbReference type="Pfam" id="PF00254">
    <property type="entry name" value="FKBP_C"/>
    <property type="match status" value="1"/>
</dbReference>
<evidence type="ECO:0000256" key="2">
    <source>
        <dbReference type="ARBA" id="ARBA00004496"/>
    </source>
</evidence>
<sequence length="420" mass="47793">MNFKKIATLSLCVCMSLSLASCGSKSDNKKDTKKKVTKGEIVLADYNSVKAYSKEAEVTDDTVQTTIDKLLDNYSTTKDVTEGKVKRGDKISIDYIGKIDGVAFDGGTAQDQEITLGYSGYIDGFDDGLEGKKIGETVDLNLQFPDDYQKEELKGKKCVFTVTIKKKIDKEVPKLDDKFVQDKFKKYYGVSTVKELKEFMKNKLRTTQISNAIWKDYVDKCEAKSYDSKEMDKTVKEMQTYYESVYQSQYQVDLDTYLKAMNLEKKAWINNLKDEAKKELKENMIVEEIAKKEKLMNDDIYKKVGLMYCQSYQVESVEDLISKFGKEKVDYVIKYTVVTEWLANKVEIVKGERPTEAPSETGSNKSTEATTEAKKSKKSKKKDATEEVTEAITEKKSEKETESETEKSAEKDSESETESK</sequence>
<dbReference type="Gene3D" id="1.10.3120.10">
    <property type="entry name" value="Trigger factor, C-terminal domain"/>
    <property type="match status" value="1"/>
</dbReference>
<dbReference type="EC" id="5.2.1.8" evidence="10"/>